<keyword evidence="8" id="KW-1185">Reference proteome</keyword>
<proteinExistence type="inferred from homology"/>
<evidence type="ECO:0000256" key="5">
    <source>
        <dbReference type="ARBA" id="ARBA00023033"/>
    </source>
</evidence>
<evidence type="ECO:0000256" key="4">
    <source>
        <dbReference type="ARBA" id="ARBA00023002"/>
    </source>
</evidence>
<dbReference type="AlphaFoldDB" id="A0AA39CFF7"/>
<dbReference type="Gene3D" id="3.50.50.60">
    <property type="entry name" value="FAD/NAD(P)-binding domain"/>
    <property type="match status" value="1"/>
</dbReference>
<accession>A0AA39CFF7</accession>
<dbReference type="SUPFAM" id="SSF51905">
    <property type="entry name" value="FAD/NAD(P)-binding domain"/>
    <property type="match status" value="1"/>
</dbReference>
<dbReference type="Pfam" id="PF01494">
    <property type="entry name" value="FAD_binding_3"/>
    <property type="match status" value="1"/>
</dbReference>
<dbReference type="InterPro" id="IPR036188">
    <property type="entry name" value="FAD/NAD-bd_sf"/>
</dbReference>
<evidence type="ECO:0000313" key="8">
    <source>
        <dbReference type="Proteomes" id="UP001172673"/>
    </source>
</evidence>
<dbReference type="SUPFAM" id="SSF54373">
    <property type="entry name" value="FAD-linked reductases, C-terminal domain"/>
    <property type="match status" value="1"/>
</dbReference>
<evidence type="ECO:0000313" key="7">
    <source>
        <dbReference type="EMBL" id="KAJ9606190.1"/>
    </source>
</evidence>
<keyword evidence="5" id="KW-0503">Monooxygenase</keyword>
<dbReference type="PANTHER" id="PTHR13789">
    <property type="entry name" value="MONOOXYGENASE"/>
    <property type="match status" value="1"/>
</dbReference>
<reference evidence="7" key="1">
    <citation type="submission" date="2022-10" db="EMBL/GenBank/DDBJ databases">
        <title>Culturing micro-colonial fungi from biological soil crusts in the Mojave desert and describing Neophaeococcomyces mojavensis, and introducing the new genera and species Taxawa tesnikishii.</title>
        <authorList>
            <person name="Kurbessoian T."/>
            <person name="Stajich J.E."/>
        </authorList>
    </citation>
    <scope>NUCLEOTIDE SEQUENCE</scope>
    <source>
        <strain evidence="7">TK_41</strain>
    </source>
</reference>
<evidence type="ECO:0000256" key="2">
    <source>
        <dbReference type="ARBA" id="ARBA00022630"/>
    </source>
</evidence>
<organism evidence="7 8">
    <name type="scientific">Cladophialophora chaetospira</name>
    <dbReference type="NCBI Taxonomy" id="386627"/>
    <lineage>
        <taxon>Eukaryota</taxon>
        <taxon>Fungi</taxon>
        <taxon>Dikarya</taxon>
        <taxon>Ascomycota</taxon>
        <taxon>Pezizomycotina</taxon>
        <taxon>Eurotiomycetes</taxon>
        <taxon>Chaetothyriomycetidae</taxon>
        <taxon>Chaetothyriales</taxon>
        <taxon>Herpotrichiellaceae</taxon>
        <taxon>Cladophialophora</taxon>
    </lineage>
</organism>
<dbReference type="GO" id="GO:0071949">
    <property type="term" value="F:FAD binding"/>
    <property type="evidence" value="ECO:0007669"/>
    <property type="project" value="InterPro"/>
</dbReference>
<keyword evidence="4" id="KW-0560">Oxidoreductase</keyword>
<dbReference type="PRINTS" id="PR00420">
    <property type="entry name" value="RNGMNOXGNASE"/>
</dbReference>
<sequence length="423" mass="46957">MGSIGATEQINVIIVGAGIGGASCAIACARQGMKVTLLDQAPALLPIGDSVGFGSNSSRLFHHWGVYEDMWEVSSRAEDTIMYNWDGTEIARDPQLRLAKERYGYRGLLGHRGHYHRILIDHALRNGVDLRLGQKIERYDADKPSIFLPNGDELVADVVVAADGVKSPGRKAVLGFEDAPVHSGYAVWRAYGDSSVFKGDPLVEKFLQRDEVNLWIGPDLHGFVTTVRNGKEINAVLTHKDVADISEGWQYPGDRNEILRAIRGWDPSFVRVWEKIDNIIDWKLVYRPCLDKWVADSGLVAILGDAAHPFLPTSTQGASQAVEDAATLALCLAKAGKNRVALALHSYFAFRYTHVKAAQAIGISQRDKWHNLHDKESKKMTKDLDTSKGVLDSYWLWDYDAEKVVEDGWDIVSEQVKTKHGLL</sequence>
<gene>
    <name evidence="7" type="ORF">H2200_009151</name>
</gene>
<evidence type="ECO:0000256" key="3">
    <source>
        <dbReference type="ARBA" id="ARBA00022827"/>
    </source>
</evidence>
<dbReference type="PANTHER" id="PTHR13789:SF236">
    <property type="entry name" value="MONOOXYGENASE, PUTATIVE (AFU_ORTHOLOGUE AFUA_6G12060)-RELATED"/>
    <property type="match status" value="1"/>
</dbReference>
<comment type="caution">
    <text evidence="7">The sequence shown here is derived from an EMBL/GenBank/DDBJ whole genome shotgun (WGS) entry which is preliminary data.</text>
</comment>
<evidence type="ECO:0000256" key="1">
    <source>
        <dbReference type="ARBA" id="ARBA00007992"/>
    </source>
</evidence>
<dbReference type="Proteomes" id="UP001172673">
    <property type="component" value="Unassembled WGS sequence"/>
</dbReference>
<dbReference type="GO" id="GO:0004497">
    <property type="term" value="F:monooxygenase activity"/>
    <property type="evidence" value="ECO:0007669"/>
    <property type="project" value="UniProtKB-KW"/>
</dbReference>
<dbReference type="EMBL" id="JAPDRK010000014">
    <property type="protein sequence ID" value="KAJ9606190.1"/>
    <property type="molecule type" value="Genomic_DNA"/>
</dbReference>
<keyword evidence="2" id="KW-0285">Flavoprotein</keyword>
<dbReference type="InterPro" id="IPR002938">
    <property type="entry name" value="FAD-bd"/>
</dbReference>
<name>A0AA39CFF7_9EURO</name>
<comment type="similarity">
    <text evidence="1">Belongs to the paxM FAD-dependent monooxygenase family.</text>
</comment>
<feature type="domain" description="FAD-binding" evidence="6">
    <location>
        <begin position="10"/>
        <end position="357"/>
    </location>
</feature>
<protein>
    <recommendedName>
        <fullName evidence="6">FAD-binding domain-containing protein</fullName>
    </recommendedName>
</protein>
<dbReference type="InterPro" id="IPR050493">
    <property type="entry name" value="FAD-dep_Monooxygenase_BioMet"/>
</dbReference>
<keyword evidence="3" id="KW-0274">FAD</keyword>
<evidence type="ECO:0000259" key="6">
    <source>
        <dbReference type="Pfam" id="PF01494"/>
    </source>
</evidence>